<gene>
    <name evidence="12" type="ORF">ACFOZ8_24950</name>
</gene>
<keyword evidence="2" id="KW-0235">DNA replication</keyword>
<evidence type="ECO:0000256" key="4">
    <source>
        <dbReference type="ARBA" id="ARBA00022801"/>
    </source>
</evidence>
<dbReference type="InterPro" id="IPR027417">
    <property type="entry name" value="P-loop_NTPase"/>
</dbReference>
<evidence type="ECO:0000256" key="9">
    <source>
        <dbReference type="ARBA" id="ARBA00044969"/>
    </source>
</evidence>
<dbReference type="CDD" id="cd00984">
    <property type="entry name" value="DnaB_C"/>
    <property type="match status" value="1"/>
</dbReference>
<dbReference type="InterPro" id="IPR016136">
    <property type="entry name" value="DNA_helicase_N/primase_C"/>
</dbReference>
<keyword evidence="5 12" id="KW-0347">Helicase</keyword>
<proteinExistence type="inferred from homology"/>
<accession>A0ABV8KA38</accession>
<dbReference type="PROSITE" id="PS51199">
    <property type="entry name" value="SF4_HELICASE"/>
    <property type="match status" value="1"/>
</dbReference>
<dbReference type="Gene3D" id="1.10.860.10">
    <property type="entry name" value="DNAb Helicase, Chain A"/>
    <property type="match status" value="1"/>
</dbReference>
<keyword evidence="6" id="KW-0067">ATP-binding</keyword>
<dbReference type="RefSeq" id="WP_377721477.1">
    <property type="nucleotide sequence ID" value="NZ_JBHSAM010000034.1"/>
</dbReference>
<dbReference type="EMBL" id="JBHSAM010000034">
    <property type="protein sequence ID" value="MFC4102874.1"/>
    <property type="molecule type" value="Genomic_DNA"/>
</dbReference>
<dbReference type="InterPro" id="IPR007693">
    <property type="entry name" value="DNA_helicase_DnaB-like_N"/>
</dbReference>
<evidence type="ECO:0000256" key="2">
    <source>
        <dbReference type="ARBA" id="ARBA00022705"/>
    </source>
</evidence>
<evidence type="ECO:0000256" key="3">
    <source>
        <dbReference type="ARBA" id="ARBA00022741"/>
    </source>
</evidence>
<name>A0ABV8KA38_9BACL</name>
<keyword evidence="13" id="KW-1185">Reference proteome</keyword>
<evidence type="ECO:0000256" key="6">
    <source>
        <dbReference type="ARBA" id="ARBA00022840"/>
    </source>
</evidence>
<dbReference type="EC" id="5.6.2.3" evidence="9"/>
<protein>
    <recommendedName>
        <fullName evidence="9">DNA 5'-3' helicase</fullName>
        <ecNumber evidence="9">5.6.2.3</ecNumber>
    </recommendedName>
</protein>
<dbReference type="GO" id="GO:0004386">
    <property type="term" value="F:helicase activity"/>
    <property type="evidence" value="ECO:0007669"/>
    <property type="project" value="UniProtKB-KW"/>
</dbReference>
<evidence type="ECO:0000259" key="11">
    <source>
        <dbReference type="PROSITE" id="PS51199"/>
    </source>
</evidence>
<keyword evidence="4" id="KW-0378">Hydrolase</keyword>
<dbReference type="PANTHER" id="PTHR30153">
    <property type="entry name" value="REPLICATIVE DNA HELICASE DNAB"/>
    <property type="match status" value="1"/>
</dbReference>
<evidence type="ECO:0000256" key="10">
    <source>
        <dbReference type="ARBA" id="ARBA00048954"/>
    </source>
</evidence>
<comment type="caution">
    <text evidence="12">The sequence shown here is derived from an EMBL/GenBank/DDBJ whole genome shotgun (WGS) entry which is preliminary data.</text>
</comment>
<dbReference type="SUPFAM" id="SSF48024">
    <property type="entry name" value="N-terminal domain of DnaB helicase"/>
    <property type="match status" value="1"/>
</dbReference>
<evidence type="ECO:0000256" key="5">
    <source>
        <dbReference type="ARBA" id="ARBA00022806"/>
    </source>
</evidence>
<dbReference type="PANTHER" id="PTHR30153:SF2">
    <property type="entry name" value="REPLICATIVE DNA HELICASE"/>
    <property type="match status" value="1"/>
</dbReference>
<keyword evidence="7" id="KW-0238">DNA-binding</keyword>
<dbReference type="Pfam" id="PF00772">
    <property type="entry name" value="DnaB"/>
    <property type="match status" value="1"/>
</dbReference>
<comment type="catalytic activity">
    <reaction evidence="10">
        <text>ATP + H2O = ADP + phosphate + H(+)</text>
        <dbReference type="Rhea" id="RHEA:13065"/>
        <dbReference type="ChEBI" id="CHEBI:15377"/>
        <dbReference type="ChEBI" id="CHEBI:15378"/>
        <dbReference type="ChEBI" id="CHEBI:30616"/>
        <dbReference type="ChEBI" id="CHEBI:43474"/>
        <dbReference type="ChEBI" id="CHEBI:456216"/>
        <dbReference type="EC" id="5.6.2.3"/>
    </reaction>
</comment>
<evidence type="ECO:0000256" key="7">
    <source>
        <dbReference type="ARBA" id="ARBA00023125"/>
    </source>
</evidence>
<reference evidence="13" key="1">
    <citation type="journal article" date="2019" name="Int. J. Syst. Evol. Microbiol.">
        <title>The Global Catalogue of Microorganisms (GCM) 10K type strain sequencing project: providing services to taxonomists for standard genome sequencing and annotation.</title>
        <authorList>
            <consortium name="The Broad Institute Genomics Platform"/>
            <consortium name="The Broad Institute Genome Sequencing Center for Infectious Disease"/>
            <person name="Wu L."/>
            <person name="Ma J."/>
        </authorList>
    </citation>
    <scope>NUCLEOTIDE SEQUENCE [LARGE SCALE GENOMIC DNA]</scope>
    <source>
        <strain evidence="13">IBRC-M 10987</strain>
    </source>
</reference>
<dbReference type="Pfam" id="PF03796">
    <property type="entry name" value="DnaB_C"/>
    <property type="match status" value="1"/>
</dbReference>
<dbReference type="Proteomes" id="UP001595715">
    <property type="component" value="Unassembled WGS sequence"/>
</dbReference>
<organism evidence="12 13">
    <name type="scientific">Paenibacillus xanthanilyticus</name>
    <dbReference type="NCBI Taxonomy" id="1783531"/>
    <lineage>
        <taxon>Bacteria</taxon>
        <taxon>Bacillati</taxon>
        <taxon>Bacillota</taxon>
        <taxon>Bacilli</taxon>
        <taxon>Bacillales</taxon>
        <taxon>Paenibacillaceae</taxon>
        <taxon>Paenibacillus</taxon>
    </lineage>
</organism>
<dbReference type="Gene3D" id="3.40.50.300">
    <property type="entry name" value="P-loop containing nucleotide triphosphate hydrolases"/>
    <property type="match status" value="1"/>
</dbReference>
<keyword evidence="3" id="KW-0547">Nucleotide-binding</keyword>
<sequence>MNYEAEAAVLGAILNEPERLDDCYLQPDDMGDERHRLILQYLYYLADNDIPINYVSMAEHSGLNLMRIGGVSYLTELAGGAPPTNAATFDHHQGIIREHYITRETLAALETVQNDGRDGKLESSELLAAAQERLERIAEMAGGPAKDTVRKMSAVVADHEKVIIKRQQQRGMTGAKTASKELDRLTGGHQDGDLEIVAARPSIGKTAFIVNDMLETARAGRPAVLFSLEMPADKVIERFLCCMGNIDATKMRTGQFSDGDWERWSYAMDELDRLPLYIDDTPGRTVLEFKQEVKRLKKQYPGVVIYVDYLQLMQPGRKFSQTREGVTFVSRQLKQAARVNQCPVIAISSVSRSCEQRQDKRPIMSDLKESGDIEFEADIIAFLYRDDYYHPETEKKNIVEIIIAKGRNVGTGTVEMIFYRKTGRFLDLDRNKEQKMGGAQQAAK</sequence>
<evidence type="ECO:0000256" key="8">
    <source>
        <dbReference type="ARBA" id="ARBA00023235"/>
    </source>
</evidence>
<evidence type="ECO:0000256" key="1">
    <source>
        <dbReference type="ARBA" id="ARBA00008428"/>
    </source>
</evidence>
<dbReference type="InterPro" id="IPR007694">
    <property type="entry name" value="DNA_helicase_DnaB-like_C"/>
</dbReference>
<keyword evidence="8" id="KW-0413">Isomerase</keyword>
<comment type="similarity">
    <text evidence="1">Belongs to the helicase family. DnaB subfamily.</text>
</comment>
<dbReference type="InterPro" id="IPR036185">
    <property type="entry name" value="DNA_heli_DnaB-like_N_sf"/>
</dbReference>
<evidence type="ECO:0000313" key="12">
    <source>
        <dbReference type="EMBL" id="MFC4102874.1"/>
    </source>
</evidence>
<evidence type="ECO:0000313" key="13">
    <source>
        <dbReference type="Proteomes" id="UP001595715"/>
    </source>
</evidence>
<feature type="domain" description="SF4 helicase" evidence="11">
    <location>
        <begin position="168"/>
        <end position="432"/>
    </location>
</feature>
<dbReference type="SUPFAM" id="SSF52540">
    <property type="entry name" value="P-loop containing nucleoside triphosphate hydrolases"/>
    <property type="match status" value="1"/>
</dbReference>